<dbReference type="InterPro" id="IPR002213">
    <property type="entry name" value="UDP_glucos_trans"/>
</dbReference>
<evidence type="ECO:0000256" key="1">
    <source>
        <dbReference type="ARBA" id="ARBA00022679"/>
    </source>
</evidence>
<reference evidence="4" key="1">
    <citation type="submission" date="2025-08" db="UniProtKB">
        <authorList>
            <consortium name="Ensembl"/>
        </authorList>
    </citation>
    <scope>IDENTIFICATION</scope>
</reference>
<evidence type="ECO:0000256" key="3">
    <source>
        <dbReference type="SAM" id="SignalP"/>
    </source>
</evidence>
<protein>
    <submittedName>
        <fullName evidence="4">Uncharacterized protein</fullName>
    </submittedName>
</protein>
<dbReference type="Pfam" id="PF00201">
    <property type="entry name" value="UDPGT"/>
    <property type="match status" value="1"/>
</dbReference>
<keyword evidence="3" id="KW-0732">Signal</keyword>
<evidence type="ECO:0000256" key="2">
    <source>
        <dbReference type="SAM" id="Phobius"/>
    </source>
</evidence>
<organism evidence="4 5">
    <name type="scientific">Anas zonorhyncha</name>
    <name type="common">Eastern spot-billed duck</name>
    <dbReference type="NCBI Taxonomy" id="75864"/>
    <lineage>
        <taxon>Eukaryota</taxon>
        <taxon>Metazoa</taxon>
        <taxon>Chordata</taxon>
        <taxon>Craniata</taxon>
        <taxon>Vertebrata</taxon>
        <taxon>Euteleostomi</taxon>
        <taxon>Archelosauria</taxon>
        <taxon>Archosauria</taxon>
        <taxon>Dinosauria</taxon>
        <taxon>Saurischia</taxon>
        <taxon>Theropoda</taxon>
        <taxon>Coelurosauria</taxon>
        <taxon>Aves</taxon>
        <taxon>Neognathae</taxon>
        <taxon>Galloanserae</taxon>
        <taxon>Anseriformes</taxon>
        <taxon>Anatidae</taxon>
        <taxon>Anatinae</taxon>
        <taxon>Anas</taxon>
    </lineage>
</organism>
<dbReference type="Proteomes" id="UP000694549">
    <property type="component" value="Unplaced"/>
</dbReference>
<proteinExistence type="predicted"/>
<dbReference type="Ensembl" id="ENSAZOT00000030927.1">
    <property type="protein sequence ID" value="ENSAZOP00000028894.1"/>
    <property type="gene ID" value="ENSAZOG00000018160.1"/>
</dbReference>
<accession>A0A8B9VYA5</accession>
<keyword evidence="2" id="KW-0472">Membrane</keyword>
<evidence type="ECO:0000313" key="4">
    <source>
        <dbReference type="Ensembl" id="ENSAZOP00000028894.1"/>
    </source>
</evidence>
<keyword evidence="2" id="KW-1133">Transmembrane helix</keyword>
<dbReference type="AlphaFoldDB" id="A0A8B9VYA5"/>
<keyword evidence="2" id="KW-0812">Transmembrane</keyword>
<feature type="signal peptide" evidence="3">
    <location>
        <begin position="1"/>
        <end position="18"/>
    </location>
</feature>
<name>A0A8B9VYA5_9AVES</name>
<keyword evidence="5" id="KW-1185">Reference proteome</keyword>
<reference evidence="4" key="2">
    <citation type="submission" date="2025-09" db="UniProtKB">
        <authorList>
            <consortium name="Ensembl"/>
        </authorList>
    </citation>
    <scope>IDENTIFICATION</scope>
</reference>
<dbReference type="GO" id="GO:0008194">
    <property type="term" value="F:UDP-glycosyltransferase activity"/>
    <property type="evidence" value="ECO:0007669"/>
    <property type="project" value="InterPro"/>
</dbReference>
<feature type="chain" id="PRO_5034589246" evidence="3">
    <location>
        <begin position="19"/>
        <end position="129"/>
    </location>
</feature>
<feature type="transmembrane region" description="Helical" evidence="2">
    <location>
        <begin position="79"/>
        <end position="98"/>
    </location>
</feature>
<dbReference type="SUPFAM" id="SSF53756">
    <property type="entry name" value="UDP-Glycosyltransferase/glycogen phosphorylase"/>
    <property type="match status" value="1"/>
</dbReference>
<keyword evidence="1" id="KW-0808">Transferase</keyword>
<evidence type="ECO:0000313" key="5">
    <source>
        <dbReference type="Proteomes" id="UP000694549"/>
    </source>
</evidence>
<sequence length="129" mass="14472">MLVAVLLPFLCCLGSAAAGKLLVVPMDGSHWLSMRSVLVALSQKEHEIVVVAPEVNLNVKASEYYTLKTYPVPSTREELGASMHLFYCLQYFCLIIFITRADCLCMKETTFLSQPWGMLFPAEPEFMNC</sequence>